<reference evidence="2" key="1">
    <citation type="submission" date="2015-10" db="EMBL/GenBank/DDBJ databases">
        <title>Complete genome sequence of Streptomyces ambofaciens DSM 40697.</title>
        <authorList>
            <person name="Thibessard A."/>
            <person name="Leblond P."/>
        </authorList>
    </citation>
    <scope>NUCLEOTIDE SEQUENCE [LARGE SCALE GENOMIC DNA]</scope>
    <source>
        <strain evidence="2">DSM 40697</strain>
    </source>
</reference>
<organism evidence="1 2">
    <name type="scientific">Streptomyces ambofaciens</name>
    <dbReference type="NCBI Taxonomy" id="1889"/>
    <lineage>
        <taxon>Bacteria</taxon>
        <taxon>Bacillati</taxon>
        <taxon>Actinomycetota</taxon>
        <taxon>Actinomycetes</taxon>
        <taxon>Kitasatosporales</taxon>
        <taxon>Streptomycetaceae</taxon>
        <taxon>Streptomyces</taxon>
    </lineage>
</organism>
<evidence type="ECO:0000313" key="1">
    <source>
        <dbReference type="EMBL" id="ANB07857.1"/>
    </source>
</evidence>
<proteinExistence type="predicted"/>
<dbReference type="Proteomes" id="UP000076720">
    <property type="component" value="Chromosome"/>
</dbReference>
<keyword evidence="2" id="KW-1185">Reference proteome</keyword>
<sequence length="229" mass="24615">MDPVGWTDVRTFVVSSVERPSTVKRGRAVRGQPAVRVAAGPGELRVLAPCAYVGSAGAHPPALPSRPEHTLYEDPALRHLLCRVEPPVIDGGEWCHPVRDGRGELVGTLVRVPPRYRPLRHTWRIEQPGHPDIVGRNEWVSGDASEVAGRLVGGLIGGVLGAVADLGAEGGDQPSRPRSLEWRAEHKVVMTSVGSEEVTVHADWIDRRLAFAFALVGDRGQTPAARQGG</sequence>
<dbReference type="EMBL" id="CP012949">
    <property type="protein sequence ID" value="ANB07857.1"/>
    <property type="molecule type" value="Genomic_DNA"/>
</dbReference>
<protein>
    <submittedName>
        <fullName evidence="1">Uncharacterized protein</fullName>
    </submittedName>
</protein>
<name>A0ABM6B2G3_STRAM</name>
<reference evidence="1 2" key="2">
    <citation type="journal article" date="2016" name="Genome Announc.">
        <title>Complete Genome Sequence of Streptomyces ambofaciens DSM 40697, a Paradigm for Genome Plasticity Studies.</title>
        <authorList>
            <person name="Thibessard A."/>
            <person name="Leblond P."/>
        </authorList>
    </citation>
    <scope>NUCLEOTIDE SEQUENCE [LARGE SCALE GENOMIC DNA]</scope>
    <source>
        <strain evidence="1 2">DSM 40697</strain>
    </source>
</reference>
<gene>
    <name evidence="1" type="ORF">SAM40697_3899</name>
</gene>
<evidence type="ECO:0000313" key="2">
    <source>
        <dbReference type="Proteomes" id="UP000076720"/>
    </source>
</evidence>
<accession>A0ABM6B2G3</accession>